<feature type="transmembrane region" description="Helical" evidence="1">
    <location>
        <begin position="15"/>
        <end position="35"/>
    </location>
</feature>
<dbReference type="GO" id="GO:0035099">
    <property type="term" value="P:hemocyte migration"/>
    <property type="evidence" value="ECO:0007669"/>
    <property type="project" value="TreeGrafter"/>
</dbReference>
<sequence length="286" mass="32972">MSGASPANEVWDGKGVVVIRALVVVVVVVQISSFLKRLVAMRQPFVLTRSVVVWLSPYQTPFPSLNLSRNATNLYPEYMAHRVPQIFTEIDVWIRKRETSGANESDNYLIHRPYHPHHLFHLLDVRYGVEGAVRQRFESLARLAFEHGMRVNELAACDVPKPQLVYFKDPNKVYLPRATLLHRCSDLTGCCPHSTHTCMALETKTVDLFFYTIVLKPNHLNPRKVSQMQNIDRITFANHTKCGCRMRSEYMPPPDTGYDLGLEYKHMYQSSPNLYNNYNNLTNYIN</sequence>
<dbReference type="PANTHER" id="PTHR21719:SF1">
    <property type="entry name" value="FI06402P-RELATED"/>
    <property type="match status" value="1"/>
</dbReference>
<evidence type="ECO:0000259" key="2">
    <source>
        <dbReference type="PROSITE" id="PS50278"/>
    </source>
</evidence>
<reference evidence="3" key="1">
    <citation type="submission" date="2020-11" db="EMBL/GenBank/DDBJ databases">
        <authorList>
            <person name="Tran Van P."/>
        </authorList>
    </citation>
    <scope>NUCLEOTIDE SEQUENCE</scope>
</reference>
<dbReference type="PANTHER" id="PTHR21719">
    <property type="entry name" value="FI06402P-RELATED"/>
    <property type="match status" value="1"/>
</dbReference>
<dbReference type="GO" id="GO:0016020">
    <property type="term" value="C:membrane"/>
    <property type="evidence" value="ECO:0007669"/>
    <property type="project" value="InterPro"/>
</dbReference>
<dbReference type="PROSITE" id="PS50278">
    <property type="entry name" value="PDGF_2"/>
    <property type="match status" value="1"/>
</dbReference>
<keyword evidence="1" id="KW-1133">Transmembrane helix</keyword>
<evidence type="ECO:0000256" key="1">
    <source>
        <dbReference type="SAM" id="Phobius"/>
    </source>
</evidence>
<dbReference type="InterPro" id="IPR029034">
    <property type="entry name" value="Cystine-knot_cytokine"/>
</dbReference>
<name>A0A7R9LS15_9ACAR</name>
<evidence type="ECO:0000313" key="3">
    <source>
        <dbReference type="EMBL" id="CAD7646779.1"/>
    </source>
</evidence>
<dbReference type="Pfam" id="PF00341">
    <property type="entry name" value="PDGF"/>
    <property type="match status" value="1"/>
</dbReference>
<dbReference type="EMBL" id="OC917334">
    <property type="protein sequence ID" value="CAD7646779.1"/>
    <property type="molecule type" value="Genomic_DNA"/>
</dbReference>
<dbReference type="GO" id="GO:0008083">
    <property type="term" value="F:growth factor activity"/>
    <property type="evidence" value="ECO:0007669"/>
    <property type="project" value="InterPro"/>
</dbReference>
<dbReference type="AlphaFoldDB" id="A0A7R9LS15"/>
<dbReference type="OrthoDB" id="6370328at2759"/>
<dbReference type="EMBL" id="CAJPVJ010002509">
    <property type="protein sequence ID" value="CAG2166380.1"/>
    <property type="molecule type" value="Genomic_DNA"/>
</dbReference>
<dbReference type="Proteomes" id="UP000728032">
    <property type="component" value="Unassembled WGS sequence"/>
</dbReference>
<protein>
    <recommendedName>
        <fullName evidence="2">Platelet-derived growth factor (PDGF) family profile domain-containing protein</fullName>
    </recommendedName>
</protein>
<keyword evidence="4" id="KW-1185">Reference proteome</keyword>
<dbReference type="InterPro" id="IPR000072">
    <property type="entry name" value="PDGF/VEGF_dom"/>
</dbReference>
<keyword evidence="1" id="KW-0472">Membrane</keyword>
<dbReference type="SUPFAM" id="SSF57501">
    <property type="entry name" value="Cystine-knot cytokines"/>
    <property type="match status" value="1"/>
</dbReference>
<proteinExistence type="predicted"/>
<organism evidence="3">
    <name type="scientific">Oppiella nova</name>
    <dbReference type="NCBI Taxonomy" id="334625"/>
    <lineage>
        <taxon>Eukaryota</taxon>
        <taxon>Metazoa</taxon>
        <taxon>Ecdysozoa</taxon>
        <taxon>Arthropoda</taxon>
        <taxon>Chelicerata</taxon>
        <taxon>Arachnida</taxon>
        <taxon>Acari</taxon>
        <taxon>Acariformes</taxon>
        <taxon>Sarcoptiformes</taxon>
        <taxon>Oribatida</taxon>
        <taxon>Brachypylina</taxon>
        <taxon>Oppioidea</taxon>
        <taxon>Oppiidae</taxon>
        <taxon>Oppiella</taxon>
    </lineage>
</organism>
<dbReference type="Gene3D" id="2.10.90.10">
    <property type="entry name" value="Cystine-knot cytokines"/>
    <property type="match status" value="1"/>
</dbReference>
<keyword evidence="1" id="KW-0812">Transmembrane</keyword>
<evidence type="ECO:0000313" key="4">
    <source>
        <dbReference type="Proteomes" id="UP000728032"/>
    </source>
</evidence>
<gene>
    <name evidence="3" type="ORF">ONB1V03_LOCUS5904</name>
</gene>
<feature type="domain" description="Platelet-derived growth factor (PDGF) family profile" evidence="2">
    <location>
        <begin position="171"/>
        <end position="249"/>
    </location>
</feature>
<accession>A0A7R9LS15</accession>